<accession>A0A8X7X035</accession>
<protein>
    <recommendedName>
        <fullName evidence="1">non-specific serine/threonine protein kinase</fullName>
        <ecNumber evidence="1">2.7.11.1</ecNumber>
    </recommendedName>
</protein>
<keyword evidence="2" id="KW-0723">Serine/threonine-protein kinase</keyword>
<evidence type="ECO:0000259" key="12">
    <source>
        <dbReference type="PROSITE" id="PS50011"/>
    </source>
</evidence>
<feature type="binding site" evidence="11">
    <location>
        <position position="62"/>
    </location>
    <ligand>
        <name>ATP</name>
        <dbReference type="ChEBI" id="CHEBI:30616"/>
    </ligand>
</feature>
<evidence type="ECO:0000256" key="5">
    <source>
        <dbReference type="ARBA" id="ARBA00022741"/>
    </source>
</evidence>
<dbReference type="GO" id="GO:0005524">
    <property type="term" value="F:ATP binding"/>
    <property type="evidence" value="ECO:0007669"/>
    <property type="project" value="UniProtKB-UniRule"/>
</dbReference>
<evidence type="ECO:0000256" key="1">
    <source>
        <dbReference type="ARBA" id="ARBA00012513"/>
    </source>
</evidence>
<dbReference type="AlphaFoldDB" id="A0A8X7X035"/>
<keyword evidence="4" id="KW-0808">Transferase</keyword>
<comment type="similarity">
    <text evidence="10">Belongs to the protein kinase superfamily. CAMK Ser/Thr protein kinase family. DAP kinase subfamily.</text>
</comment>
<evidence type="ECO:0000256" key="3">
    <source>
        <dbReference type="ARBA" id="ARBA00022553"/>
    </source>
</evidence>
<name>A0A8X7X035_POLSE</name>
<comment type="caution">
    <text evidence="13">The sequence shown here is derived from an EMBL/GenBank/DDBJ whole genome shotgun (WGS) entry which is preliminary data.</text>
</comment>
<dbReference type="GO" id="GO:0004674">
    <property type="term" value="F:protein serine/threonine kinase activity"/>
    <property type="evidence" value="ECO:0007669"/>
    <property type="project" value="UniProtKB-KW"/>
</dbReference>
<dbReference type="InterPro" id="IPR011009">
    <property type="entry name" value="Kinase-like_dom_sf"/>
</dbReference>
<evidence type="ECO:0000256" key="4">
    <source>
        <dbReference type="ARBA" id="ARBA00022679"/>
    </source>
</evidence>
<keyword evidence="3" id="KW-0597">Phosphoprotein</keyword>
<feature type="non-terminal residue" evidence="13">
    <location>
        <position position="144"/>
    </location>
</feature>
<dbReference type="PANTHER" id="PTHR24342">
    <property type="entry name" value="SERINE/THREONINE-PROTEIN KINASE 17"/>
    <property type="match status" value="1"/>
</dbReference>
<dbReference type="EC" id="2.7.11.1" evidence="1"/>
<dbReference type="InterPro" id="IPR017441">
    <property type="entry name" value="Protein_kinase_ATP_BS"/>
</dbReference>
<dbReference type="SUPFAM" id="SSF56112">
    <property type="entry name" value="Protein kinase-like (PK-like)"/>
    <property type="match status" value="1"/>
</dbReference>
<dbReference type="Pfam" id="PF00069">
    <property type="entry name" value="Pkinase"/>
    <property type="match status" value="1"/>
</dbReference>
<sequence>MLRKRADSKAAALGLLTDIQTCIRTDSLESQYELTANELGRGKFAVVKRCIEKSTGKDYAAKFLKKRRRGRDCRAEIIHEVAILEMARWNTRIISLHEVYETDHEIILVLEYNWDILIDRVPHPFRHNADSDLTEKTPMPVYAK</sequence>
<dbReference type="Proteomes" id="UP000886611">
    <property type="component" value="Unassembled WGS sequence"/>
</dbReference>
<dbReference type="GO" id="GO:0005634">
    <property type="term" value="C:nucleus"/>
    <property type="evidence" value="ECO:0007669"/>
    <property type="project" value="TreeGrafter"/>
</dbReference>
<evidence type="ECO:0000313" key="13">
    <source>
        <dbReference type="EMBL" id="KAG2458948.1"/>
    </source>
</evidence>
<proteinExistence type="inferred from homology"/>
<evidence type="ECO:0000256" key="10">
    <source>
        <dbReference type="ARBA" id="ARBA00060827"/>
    </source>
</evidence>
<evidence type="ECO:0000256" key="8">
    <source>
        <dbReference type="ARBA" id="ARBA00047899"/>
    </source>
</evidence>
<keyword evidence="7 11" id="KW-0067">ATP-binding</keyword>
<dbReference type="Gene3D" id="3.30.200.20">
    <property type="entry name" value="Phosphorylase Kinase, domain 1"/>
    <property type="match status" value="1"/>
</dbReference>
<dbReference type="InterPro" id="IPR000719">
    <property type="entry name" value="Prot_kinase_dom"/>
</dbReference>
<dbReference type="PROSITE" id="PS00107">
    <property type="entry name" value="PROTEIN_KINASE_ATP"/>
    <property type="match status" value="1"/>
</dbReference>
<dbReference type="FunFam" id="3.30.200.20:FF:000175">
    <property type="entry name" value="Serine/threonine-protein kinase 17B"/>
    <property type="match status" value="1"/>
</dbReference>
<organism evidence="13 14">
    <name type="scientific">Polypterus senegalus</name>
    <name type="common">Senegal bichir</name>
    <dbReference type="NCBI Taxonomy" id="55291"/>
    <lineage>
        <taxon>Eukaryota</taxon>
        <taxon>Metazoa</taxon>
        <taxon>Chordata</taxon>
        <taxon>Craniata</taxon>
        <taxon>Vertebrata</taxon>
        <taxon>Euteleostomi</taxon>
        <taxon>Actinopterygii</taxon>
        <taxon>Polypteriformes</taxon>
        <taxon>Polypteridae</taxon>
        <taxon>Polypterus</taxon>
    </lineage>
</organism>
<dbReference type="PROSITE" id="PS50011">
    <property type="entry name" value="PROTEIN_KINASE_DOM"/>
    <property type="match status" value="1"/>
</dbReference>
<keyword evidence="14" id="KW-1185">Reference proteome</keyword>
<keyword evidence="6 13" id="KW-0418">Kinase</keyword>
<dbReference type="EMBL" id="JAATIS010005477">
    <property type="protein sequence ID" value="KAG2458948.1"/>
    <property type="molecule type" value="Genomic_DNA"/>
</dbReference>
<evidence type="ECO:0000256" key="6">
    <source>
        <dbReference type="ARBA" id="ARBA00022777"/>
    </source>
</evidence>
<evidence type="ECO:0000256" key="9">
    <source>
        <dbReference type="ARBA" id="ARBA00048679"/>
    </source>
</evidence>
<evidence type="ECO:0000256" key="11">
    <source>
        <dbReference type="PROSITE-ProRule" id="PRU10141"/>
    </source>
</evidence>
<evidence type="ECO:0000256" key="7">
    <source>
        <dbReference type="ARBA" id="ARBA00022840"/>
    </source>
</evidence>
<comment type="catalytic activity">
    <reaction evidence="8">
        <text>L-threonyl-[protein] + ATP = O-phospho-L-threonyl-[protein] + ADP + H(+)</text>
        <dbReference type="Rhea" id="RHEA:46608"/>
        <dbReference type="Rhea" id="RHEA-COMP:11060"/>
        <dbReference type="Rhea" id="RHEA-COMP:11605"/>
        <dbReference type="ChEBI" id="CHEBI:15378"/>
        <dbReference type="ChEBI" id="CHEBI:30013"/>
        <dbReference type="ChEBI" id="CHEBI:30616"/>
        <dbReference type="ChEBI" id="CHEBI:61977"/>
        <dbReference type="ChEBI" id="CHEBI:456216"/>
        <dbReference type="EC" id="2.7.11.1"/>
    </reaction>
</comment>
<feature type="non-terminal residue" evidence="13">
    <location>
        <position position="1"/>
    </location>
</feature>
<comment type="catalytic activity">
    <reaction evidence="9">
        <text>L-seryl-[protein] + ATP = O-phospho-L-seryl-[protein] + ADP + H(+)</text>
        <dbReference type="Rhea" id="RHEA:17989"/>
        <dbReference type="Rhea" id="RHEA-COMP:9863"/>
        <dbReference type="Rhea" id="RHEA-COMP:11604"/>
        <dbReference type="ChEBI" id="CHEBI:15378"/>
        <dbReference type="ChEBI" id="CHEBI:29999"/>
        <dbReference type="ChEBI" id="CHEBI:30616"/>
        <dbReference type="ChEBI" id="CHEBI:83421"/>
        <dbReference type="ChEBI" id="CHEBI:456216"/>
        <dbReference type="EC" id="2.7.11.1"/>
    </reaction>
</comment>
<dbReference type="GO" id="GO:0035556">
    <property type="term" value="P:intracellular signal transduction"/>
    <property type="evidence" value="ECO:0007669"/>
    <property type="project" value="TreeGrafter"/>
</dbReference>
<keyword evidence="5 11" id="KW-0547">Nucleotide-binding</keyword>
<feature type="domain" description="Protein kinase" evidence="12">
    <location>
        <begin position="33"/>
        <end position="144"/>
    </location>
</feature>
<dbReference type="PANTHER" id="PTHR24342:SF5">
    <property type="entry name" value="SERINE_THREONINE-PROTEIN KINASE 17B"/>
    <property type="match status" value="1"/>
</dbReference>
<reference evidence="13 14" key="1">
    <citation type="journal article" date="2021" name="Cell">
        <title>Tracing the genetic footprints of vertebrate landing in non-teleost ray-finned fishes.</title>
        <authorList>
            <person name="Bi X."/>
            <person name="Wang K."/>
            <person name="Yang L."/>
            <person name="Pan H."/>
            <person name="Jiang H."/>
            <person name="Wei Q."/>
            <person name="Fang M."/>
            <person name="Yu H."/>
            <person name="Zhu C."/>
            <person name="Cai Y."/>
            <person name="He Y."/>
            <person name="Gan X."/>
            <person name="Zeng H."/>
            <person name="Yu D."/>
            <person name="Zhu Y."/>
            <person name="Jiang H."/>
            <person name="Qiu Q."/>
            <person name="Yang H."/>
            <person name="Zhang Y.E."/>
            <person name="Wang W."/>
            <person name="Zhu M."/>
            <person name="He S."/>
            <person name="Zhang G."/>
        </authorList>
    </citation>
    <scope>NUCLEOTIDE SEQUENCE [LARGE SCALE GENOMIC DNA]</scope>
    <source>
        <strain evidence="13">Bchr_013</strain>
    </source>
</reference>
<evidence type="ECO:0000256" key="2">
    <source>
        <dbReference type="ARBA" id="ARBA00022527"/>
    </source>
</evidence>
<gene>
    <name evidence="13" type="primary">Stk17b</name>
    <name evidence="13" type="ORF">GTO96_0019056</name>
</gene>
<evidence type="ECO:0000313" key="14">
    <source>
        <dbReference type="Proteomes" id="UP000886611"/>
    </source>
</evidence>
<dbReference type="GO" id="GO:0043065">
    <property type="term" value="P:positive regulation of apoptotic process"/>
    <property type="evidence" value="ECO:0007669"/>
    <property type="project" value="TreeGrafter"/>
</dbReference>